<sequence>MSFNVVTPQTPLPPSILHQLALGSPLDEISNYPGGIRHHIFYHGDRKKKTNKLERSMLFFVYQTGRFGPQNGFRLCLVHQGFHIASATKGEEGLEDDIDRLERDIPQGHIEIVVLGEAPVYVNDEDGGHITPHSPCQSQHTDDIGKSSPWASLWAETYQTVKDDPEHSHLLETFETYLQEGKYADLADAPAASHLEATPSWHQQGSVASGFSYGYYPGPVSFSEDGRLVYFAAHEWVPSALMRVETGECIKIVIRSKSGIFSTWTQRAQGSSLGGIEDMALSPDGKLLVSVTDEGCVKLHDADTLEVIGGFYAPGTITSVAFCRDSKRFASYGTAGLQLWDTSSMTNGQPMKAPASFGDLMFLPNSDDQVLSCLDGEYRLWDASGGHALEGLFACVLKAGTSREPRFSQDGTRGVLSSPGKLRIFDMKTAEEILVPHPGLRDLVFGFSPNGQFIWCWSRGMQDFSQFQLWDLGARELRLLRELKSLDQLWHVSADCVIKNDGLITGWNTDYLSEKFSLEGTSFVDDIWSLVMTPTGKLAVLKQGFIGGPFPTLHLWEIATGEEIGSYGIEGRPGELWLSEDDRYLTCRKGRLPLPSSLPNDEQSDAGKFQEDWQDLLYVGEQWVYQGLTRLLWLPSQYQNLTVTARGETVAFGQGDLGVQFIKFDLAKTPLVIGRGAQ</sequence>
<dbReference type="InterPro" id="IPR015943">
    <property type="entry name" value="WD40/YVTN_repeat-like_dom_sf"/>
</dbReference>
<keyword evidence="3" id="KW-0175">Coiled coil</keyword>
<reference evidence="7 8" key="1">
    <citation type="journal article" date="2009" name="PLoS Genet.">
        <title>The genome of Nectria haematococca: contribution of supernumerary chromosomes to gene expansion.</title>
        <authorList>
            <person name="Coleman J.J."/>
            <person name="Rounsley S.D."/>
            <person name="Rodriguez-Carres M."/>
            <person name="Kuo A."/>
            <person name="Wasmann C.C."/>
            <person name="Grimwood J."/>
            <person name="Schmutz J."/>
            <person name="Taga M."/>
            <person name="White G.J."/>
            <person name="Zhou S."/>
            <person name="Schwartz D.C."/>
            <person name="Freitag M."/>
            <person name="Ma L.J."/>
            <person name="Danchin E.G."/>
            <person name="Henrissat B."/>
            <person name="Coutinho P.M."/>
            <person name="Nelson D.R."/>
            <person name="Straney D."/>
            <person name="Napoli C.A."/>
            <person name="Barker B.M."/>
            <person name="Gribskov M."/>
            <person name="Rep M."/>
            <person name="Kroken S."/>
            <person name="Molnar I."/>
            <person name="Rensing C."/>
            <person name="Kennell J.C."/>
            <person name="Zamora J."/>
            <person name="Farman M.L."/>
            <person name="Selker E.U."/>
            <person name="Salamov A."/>
            <person name="Shapiro H."/>
            <person name="Pangilinan J."/>
            <person name="Lindquist E."/>
            <person name="Lamers C."/>
            <person name="Grigoriev I.V."/>
            <person name="Geiser D.M."/>
            <person name="Covert S.F."/>
            <person name="Temporini E."/>
            <person name="Vanetten H.D."/>
        </authorList>
    </citation>
    <scope>NUCLEOTIDE SEQUENCE [LARGE SCALE GENOMIC DNA]</scope>
    <source>
        <strain evidence="8">ATCC MYA-4622 / CBS 123669 / FGSC 9596 / NRRL 45880 / 77-13-4</strain>
    </source>
</reference>
<evidence type="ECO:0000256" key="5">
    <source>
        <dbReference type="ARBA" id="ARBA00039789"/>
    </source>
</evidence>
<evidence type="ECO:0000256" key="1">
    <source>
        <dbReference type="ARBA" id="ARBA00022574"/>
    </source>
</evidence>
<dbReference type="VEuPathDB" id="FungiDB:NECHADRAFT_75696"/>
<dbReference type="InterPro" id="IPR001680">
    <property type="entry name" value="WD40_rpt"/>
</dbReference>
<protein>
    <recommendedName>
        <fullName evidence="5">Mitochondrial division protein 1</fullName>
    </recommendedName>
</protein>
<dbReference type="SUPFAM" id="SSF82171">
    <property type="entry name" value="DPP6 N-terminal domain-like"/>
    <property type="match status" value="1"/>
</dbReference>
<dbReference type="SMART" id="SM00320">
    <property type="entry name" value="WD40"/>
    <property type="match status" value="3"/>
</dbReference>
<name>C7YJJ1_FUSV7</name>
<dbReference type="PANTHER" id="PTHR22847:SF637">
    <property type="entry name" value="WD REPEAT DOMAIN 5B"/>
    <property type="match status" value="1"/>
</dbReference>
<evidence type="ECO:0000313" key="8">
    <source>
        <dbReference type="Proteomes" id="UP000005206"/>
    </source>
</evidence>
<comment type="function">
    <text evidence="6">Involved in mitochondrial fission. Acts as an adapter protein required to form mitochondrial fission complexes. Formation of these complexes is required to promote constriction and fission of the mitochondrial compartment at a late step in mitochondrial division.</text>
</comment>
<dbReference type="OMA" id="ESAISIW"/>
<dbReference type="Gene3D" id="2.130.10.10">
    <property type="entry name" value="YVTN repeat-like/Quinoprotein amine dehydrogenase"/>
    <property type="match status" value="2"/>
</dbReference>
<dbReference type="AlphaFoldDB" id="C7YJJ1"/>
<evidence type="ECO:0000256" key="2">
    <source>
        <dbReference type="ARBA" id="ARBA00022737"/>
    </source>
</evidence>
<proteinExistence type="inferred from homology"/>
<dbReference type="RefSeq" id="XP_003054697.1">
    <property type="nucleotide sequence ID" value="XM_003054651.1"/>
</dbReference>
<keyword evidence="1" id="KW-0853">WD repeat</keyword>
<dbReference type="PANTHER" id="PTHR22847">
    <property type="entry name" value="WD40 REPEAT PROTEIN"/>
    <property type="match status" value="1"/>
</dbReference>
<dbReference type="EMBL" id="GG698896">
    <property type="protein sequence ID" value="EEU48984.1"/>
    <property type="molecule type" value="Genomic_DNA"/>
</dbReference>
<dbReference type="KEGG" id="nhe:NECHADRAFT_75696"/>
<keyword evidence="2" id="KW-0677">Repeat</keyword>
<dbReference type="STRING" id="660122.C7YJJ1"/>
<evidence type="ECO:0000256" key="3">
    <source>
        <dbReference type="ARBA" id="ARBA00023054"/>
    </source>
</evidence>
<dbReference type="HOGENOM" id="CLU_405480_0_0_1"/>
<keyword evidence="8" id="KW-1185">Reference proteome</keyword>
<evidence type="ECO:0000256" key="6">
    <source>
        <dbReference type="ARBA" id="ARBA00043913"/>
    </source>
</evidence>
<comment type="similarity">
    <text evidence="4">Belongs to the WD repeat MDV1/CAF4 family.</text>
</comment>
<dbReference type="GeneID" id="9676618"/>
<dbReference type="eggNOG" id="ENOG502RKI2">
    <property type="taxonomic scope" value="Eukaryota"/>
</dbReference>
<organism evidence="7 8">
    <name type="scientific">Fusarium vanettenii (strain ATCC MYA-4622 / CBS 123669 / FGSC 9596 / NRRL 45880 / 77-13-4)</name>
    <name type="common">Fusarium solani subsp. pisi</name>
    <dbReference type="NCBI Taxonomy" id="660122"/>
    <lineage>
        <taxon>Eukaryota</taxon>
        <taxon>Fungi</taxon>
        <taxon>Dikarya</taxon>
        <taxon>Ascomycota</taxon>
        <taxon>Pezizomycotina</taxon>
        <taxon>Sordariomycetes</taxon>
        <taxon>Hypocreomycetidae</taxon>
        <taxon>Hypocreales</taxon>
        <taxon>Nectriaceae</taxon>
        <taxon>Fusarium</taxon>
        <taxon>Fusarium solani species complex</taxon>
        <taxon>Fusarium vanettenii</taxon>
    </lineage>
</organism>
<evidence type="ECO:0000256" key="4">
    <source>
        <dbReference type="ARBA" id="ARBA00038415"/>
    </source>
</evidence>
<evidence type="ECO:0000313" key="7">
    <source>
        <dbReference type="EMBL" id="EEU48984.1"/>
    </source>
</evidence>
<dbReference type="OrthoDB" id="3434333at2759"/>
<gene>
    <name evidence="7" type="ORF">NECHADRAFT_75696</name>
</gene>
<dbReference type="GO" id="GO:1990234">
    <property type="term" value="C:transferase complex"/>
    <property type="evidence" value="ECO:0007669"/>
    <property type="project" value="UniProtKB-ARBA"/>
</dbReference>
<dbReference type="Proteomes" id="UP000005206">
    <property type="component" value="Chromosome 1"/>
</dbReference>
<dbReference type="Pfam" id="PF00400">
    <property type="entry name" value="WD40"/>
    <property type="match status" value="1"/>
</dbReference>
<dbReference type="InParanoid" id="C7YJJ1"/>
<accession>C7YJJ1</accession>